<feature type="chain" id="PRO_5014397577" description="Antifungal protein" evidence="1">
    <location>
        <begin position="20"/>
        <end position="92"/>
    </location>
</feature>
<feature type="signal peptide" evidence="1">
    <location>
        <begin position="1"/>
        <end position="19"/>
    </location>
</feature>
<dbReference type="EMBL" id="KZ559635">
    <property type="protein sequence ID" value="PLN75860.1"/>
    <property type="molecule type" value="Genomic_DNA"/>
</dbReference>
<reference evidence="3" key="1">
    <citation type="submission" date="2017-12" db="EMBL/GenBank/DDBJ databases">
        <authorList>
            <consortium name="DOE Joint Genome Institute"/>
            <person name="Mondo S.J."/>
            <person name="Kjaerbolling I."/>
            <person name="Vesth T.C."/>
            <person name="Frisvad J.C."/>
            <person name="Nybo J.L."/>
            <person name="Theobald S."/>
            <person name="Kuo A."/>
            <person name="Bowyer P."/>
            <person name="Matsuda Y."/>
            <person name="Lyhne E.K."/>
            <person name="Kogle M.E."/>
            <person name="Clum A."/>
            <person name="Lipzen A."/>
            <person name="Salamov A."/>
            <person name="Ngan C.Y."/>
            <person name="Daum C."/>
            <person name="Chiniquy J."/>
            <person name="Barry K."/>
            <person name="LaButti K."/>
            <person name="Haridas S."/>
            <person name="Simmons B.A."/>
            <person name="Magnuson J.K."/>
            <person name="Mortensen U.H."/>
            <person name="Larsen T.O."/>
            <person name="Grigoriev I.V."/>
            <person name="Baker S.E."/>
            <person name="Andersen M.R."/>
            <person name="Nordberg H.P."/>
            <person name="Cantor M.N."/>
            <person name="Hua S.X."/>
        </authorList>
    </citation>
    <scope>NUCLEOTIDE SEQUENCE [LARGE SCALE GENOMIC DNA]</scope>
    <source>
        <strain evidence="3">IBT 19404</strain>
    </source>
</reference>
<keyword evidence="3" id="KW-1185">Reference proteome</keyword>
<dbReference type="OrthoDB" id="4454859at2759"/>
<gene>
    <name evidence="2" type="ORF">BDW42DRAFT_197534</name>
</gene>
<evidence type="ECO:0000256" key="1">
    <source>
        <dbReference type="SAM" id="SignalP"/>
    </source>
</evidence>
<evidence type="ECO:0000313" key="3">
    <source>
        <dbReference type="Proteomes" id="UP000235023"/>
    </source>
</evidence>
<organism evidence="2 3">
    <name type="scientific">Aspergillus taichungensis</name>
    <dbReference type="NCBI Taxonomy" id="482145"/>
    <lineage>
        <taxon>Eukaryota</taxon>
        <taxon>Fungi</taxon>
        <taxon>Dikarya</taxon>
        <taxon>Ascomycota</taxon>
        <taxon>Pezizomycotina</taxon>
        <taxon>Eurotiomycetes</taxon>
        <taxon>Eurotiomycetidae</taxon>
        <taxon>Eurotiales</taxon>
        <taxon>Aspergillaceae</taxon>
        <taxon>Aspergillus</taxon>
        <taxon>Aspergillus subgen. Circumdati</taxon>
    </lineage>
</organism>
<accession>A0A2J5HG07</accession>
<dbReference type="Proteomes" id="UP000235023">
    <property type="component" value="Unassembled WGS sequence"/>
</dbReference>
<protein>
    <recommendedName>
        <fullName evidence="4">Antifungal protein</fullName>
    </recommendedName>
</protein>
<keyword evidence="1" id="KW-0732">Signal</keyword>
<sequence>MKFLAVAFAIATSTVMVMAAPTTGSQLEPRVDSLPGSCNGTRCNLGGSHYDCYRGTSCTEQSGAGDGKRCYVSTSTTLAKCPGRGNYDGPTA</sequence>
<evidence type="ECO:0000313" key="2">
    <source>
        <dbReference type="EMBL" id="PLN75860.1"/>
    </source>
</evidence>
<evidence type="ECO:0008006" key="4">
    <source>
        <dbReference type="Google" id="ProtNLM"/>
    </source>
</evidence>
<dbReference type="AlphaFoldDB" id="A0A2J5HG07"/>
<name>A0A2J5HG07_9EURO</name>
<proteinExistence type="predicted"/>